<dbReference type="EMBL" id="CM004395">
    <property type="protein sequence ID" value="OAY42384.1"/>
    <property type="molecule type" value="Genomic_DNA"/>
</dbReference>
<keyword evidence="1" id="KW-1133">Transmembrane helix</keyword>
<gene>
    <name evidence="2" type="ORF">MANES_09G175800</name>
</gene>
<name>A0A2C9VBP5_MANES</name>
<accession>A0A2C9VBP5</accession>
<dbReference type="AlphaFoldDB" id="A0A2C9VBP5"/>
<keyword evidence="1" id="KW-0812">Transmembrane</keyword>
<feature type="transmembrane region" description="Helical" evidence="1">
    <location>
        <begin position="55"/>
        <end position="77"/>
    </location>
</feature>
<evidence type="ECO:0000313" key="2">
    <source>
        <dbReference type="EMBL" id="OAY42384.1"/>
    </source>
</evidence>
<organism evidence="2">
    <name type="scientific">Manihot esculenta</name>
    <name type="common">Cassava</name>
    <name type="synonym">Jatropha manihot</name>
    <dbReference type="NCBI Taxonomy" id="3983"/>
    <lineage>
        <taxon>Eukaryota</taxon>
        <taxon>Viridiplantae</taxon>
        <taxon>Streptophyta</taxon>
        <taxon>Embryophyta</taxon>
        <taxon>Tracheophyta</taxon>
        <taxon>Spermatophyta</taxon>
        <taxon>Magnoliopsida</taxon>
        <taxon>eudicotyledons</taxon>
        <taxon>Gunneridae</taxon>
        <taxon>Pentapetalae</taxon>
        <taxon>rosids</taxon>
        <taxon>fabids</taxon>
        <taxon>Malpighiales</taxon>
        <taxon>Euphorbiaceae</taxon>
        <taxon>Crotonoideae</taxon>
        <taxon>Manihoteae</taxon>
        <taxon>Manihot</taxon>
    </lineage>
</organism>
<proteinExistence type="predicted"/>
<feature type="transmembrane region" description="Helical" evidence="1">
    <location>
        <begin position="24"/>
        <end position="43"/>
    </location>
</feature>
<keyword evidence="1" id="KW-0472">Membrane</keyword>
<evidence type="ECO:0000256" key="1">
    <source>
        <dbReference type="SAM" id="Phobius"/>
    </source>
</evidence>
<protein>
    <submittedName>
        <fullName evidence="2">Uncharacterized protein</fullName>
    </submittedName>
</protein>
<reference evidence="2" key="1">
    <citation type="submission" date="2016-02" db="EMBL/GenBank/DDBJ databases">
        <title>WGS assembly of Manihot esculenta.</title>
        <authorList>
            <person name="Bredeson J.V."/>
            <person name="Prochnik S.E."/>
            <person name="Lyons J.B."/>
            <person name="Schmutz J."/>
            <person name="Grimwood J."/>
            <person name="Vrebalov J."/>
            <person name="Bart R.S."/>
            <person name="Amuge T."/>
            <person name="Ferguson M.E."/>
            <person name="Green R."/>
            <person name="Putnam N."/>
            <person name="Stites J."/>
            <person name="Rounsley S."/>
            <person name="Rokhsar D.S."/>
        </authorList>
    </citation>
    <scope>NUCLEOTIDE SEQUENCE [LARGE SCALE GENOMIC DNA]</scope>
    <source>
        <tissue evidence="2">Leaf</tissue>
    </source>
</reference>
<sequence length="108" mass="11657">MLMTEIPYPLISIPPHLQLEPPPTAPPLTVTFTGSFLMEVASFPSAFTVTGARTCLSVSFFIVSGTSFFGLTTVSTFGVAGNLLAHVLEQQPLFLSILNFLLARKLLK</sequence>